<evidence type="ECO:0000313" key="1">
    <source>
        <dbReference type="EMBL" id="KAK5173541.1"/>
    </source>
</evidence>
<dbReference type="RefSeq" id="XP_064662236.1">
    <property type="nucleotide sequence ID" value="XM_064799481.1"/>
</dbReference>
<dbReference type="Proteomes" id="UP001337655">
    <property type="component" value="Unassembled WGS sequence"/>
</dbReference>
<keyword evidence="2" id="KW-1185">Reference proteome</keyword>
<dbReference type="EMBL" id="JAVRRT010000003">
    <property type="protein sequence ID" value="KAK5173541.1"/>
    <property type="molecule type" value="Genomic_DNA"/>
</dbReference>
<gene>
    <name evidence="1" type="ORF">LTR77_002222</name>
</gene>
<protein>
    <submittedName>
        <fullName evidence="1">Uncharacterized protein</fullName>
    </submittedName>
</protein>
<name>A0AAV9PJQ3_9PEZI</name>
<reference evidence="1 2" key="1">
    <citation type="submission" date="2023-08" db="EMBL/GenBank/DDBJ databases">
        <title>Black Yeasts Isolated from many extreme environments.</title>
        <authorList>
            <person name="Coleine C."/>
            <person name="Stajich J.E."/>
            <person name="Selbmann L."/>
        </authorList>
    </citation>
    <scope>NUCLEOTIDE SEQUENCE [LARGE SCALE GENOMIC DNA]</scope>
    <source>
        <strain evidence="1 2">CCFEE 5935</strain>
    </source>
</reference>
<evidence type="ECO:0000313" key="2">
    <source>
        <dbReference type="Proteomes" id="UP001337655"/>
    </source>
</evidence>
<organism evidence="1 2">
    <name type="scientific">Saxophila tyrrhenica</name>
    <dbReference type="NCBI Taxonomy" id="1690608"/>
    <lineage>
        <taxon>Eukaryota</taxon>
        <taxon>Fungi</taxon>
        <taxon>Dikarya</taxon>
        <taxon>Ascomycota</taxon>
        <taxon>Pezizomycotina</taxon>
        <taxon>Dothideomycetes</taxon>
        <taxon>Dothideomycetidae</taxon>
        <taxon>Mycosphaerellales</taxon>
        <taxon>Extremaceae</taxon>
        <taxon>Saxophila</taxon>
    </lineage>
</organism>
<dbReference type="AlphaFoldDB" id="A0AAV9PJQ3"/>
<accession>A0AAV9PJQ3</accession>
<comment type="caution">
    <text evidence="1">The sequence shown here is derived from an EMBL/GenBank/DDBJ whole genome shotgun (WGS) entry which is preliminary data.</text>
</comment>
<sequence length="254" mass="29184">MLGERCLFRLLCRLHLAWRLSRTRPKPSDPVPCDPSFNFFGLPPELRNLIYEFMLADCPREYWLDSDQPYLIVPPILQCNHQISREAAGYYWRSGRFDFVVKFDEMAKFAQLSNFIGRDATKFLFAKSDVYIHLLLPRDNANYQDFKKHAVLGCLFGCGFGSTDATRKWHFVFQEVDVTNLAQYVITESSSGWRGSKAIAARYKAFPAEYLPLATQVYKQLENQLTKVGKEVMEHISTATGEGHLSPLLLSSSY</sequence>
<dbReference type="GeneID" id="89923569"/>
<proteinExistence type="predicted"/>